<evidence type="ECO:0008006" key="3">
    <source>
        <dbReference type="Google" id="ProtNLM"/>
    </source>
</evidence>
<evidence type="ECO:0000256" key="1">
    <source>
        <dbReference type="SAM" id="Phobius"/>
    </source>
</evidence>
<accession>A0A645HTB3</accession>
<gene>
    <name evidence="2" type="ORF">SDC9_189257</name>
</gene>
<keyword evidence="1" id="KW-0472">Membrane</keyword>
<dbReference type="AlphaFoldDB" id="A0A645HTB3"/>
<feature type="transmembrane region" description="Helical" evidence="1">
    <location>
        <begin position="44"/>
        <end position="63"/>
    </location>
</feature>
<keyword evidence="1" id="KW-0812">Transmembrane</keyword>
<feature type="transmembrane region" description="Helical" evidence="1">
    <location>
        <begin position="12"/>
        <end position="32"/>
    </location>
</feature>
<organism evidence="2">
    <name type="scientific">bioreactor metagenome</name>
    <dbReference type="NCBI Taxonomy" id="1076179"/>
    <lineage>
        <taxon>unclassified sequences</taxon>
        <taxon>metagenomes</taxon>
        <taxon>ecological metagenomes</taxon>
    </lineage>
</organism>
<name>A0A645HTB3_9ZZZZ</name>
<dbReference type="EMBL" id="VSSQ01098930">
    <property type="protein sequence ID" value="MPN41702.1"/>
    <property type="molecule type" value="Genomic_DNA"/>
</dbReference>
<reference evidence="2" key="1">
    <citation type="submission" date="2019-08" db="EMBL/GenBank/DDBJ databases">
        <authorList>
            <person name="Kucharzyk K."/>
            <person name="Murdoch R.W."/>
            <person name="Higgins S."/>
            <person name="Loffler F."/>
        </authorList>
    </citation>
    <scope>NUCLEOTIDE SEQUENCE</scope>
</reference>
<evidence type="ECO:0000313" key="2">
    <source>
        <dbReference type="EMBL" id="MPN41702.1"/>
    </source>
</evidence>
<proteinExistence type="predicted"/>
<protein>
    <recommendedName>
        <fullName evidence="3">CPBP family intramembrane metalloprotease</fullName>
    </recommendedName>
</protein>
<comment type="caution">
    <text evidence="2">The sequence shown here is derived from an EMBL/GenBank/DDBJ whole genome shotgun (WGS) entry which is preliminary data.</text>
</comment>
<keyword evidence="1" id="KW-1133">Transmembrane helix</keyword>
<sequence>MALGSLVFGFVHYWGIAPKWTLGAVLVAYIGFFLTKSSLETKGFLFAWAVHAILDVVILTFLFNAHP</sequence>